<dbReference type="RefSeq" id="WP_219292366.1">
    <property type="nucleotide sequence ID" value="NZ_RPHB01000008.1"/>
</dbReference>
<dbReference type="InterPro" id="IPR050736">
    <property type="entry name" value="Sensor_HK_Regulatory"/>
</dbReference>
<comment type="catalytic activity">
    <reaction evidence="1">
        <text>ATP + protein L-histidine = ADP + protein N-phospho-L-histidine.</text>
        <dbReference type="EC" id="2.7.13.3"/>
    </reaction>
</comment>
<keyword evidence="10" id="KW-1185">Reference proteome</keyword>
<dbReference type="PANTHER" id="PTHR43711">
    <property type="entry name" value="TWO-COMPONENT HISTIDINE KINASE"/>
    <property type="match status" value="1"/>
</dbReference>
<protein>
    <recommendedName>
        <fullName evidence="2">histidine kinase</fullName>
        <ecNumber evidence="2">2.7.13.3</ecNumber>
    </recommendedName>
</protein>
<organism evidence="9 10">
    <name type="scientific">Arthrospiribacter ruber</name>
    <dbReference type="NCBI Taxonomy" id="2487934"/>
    <lineage>
        <taxon>Bacteria</taxon>
        <taxon>Pseudomonadati</taxon>
        <taxon>Bacteroidota</taxon>
        <taxon>Cytophagia</taxon>
        <taxon>Cytophagales</taxon>
        <taxon>Cyclobacteriaceae</taxon>
        <taxon>Arthrospiribacter</taxon>
    </lineage>
</organism>
<dbReference type="Pfam" id="PF02518">
    <property type="entry name" value="HATPase_c"/>
    <property type="match status" value="1"/>
</dbReference>
<dbReference type="Proteomes" id="UP000727490">
    <property type="component" value="Unassembled WGS sequence"/>
</dbReference>
<dbReference type="SMART" id="SM00388">
    <property type="entry name" value="HisKA"/>
    <property type="match status" value="1"/>
</dbReference>
<feature type="domain" description="Histidine kinase" evidence="7">
    <location>
        <begin position="554"/>
        <end position="767"/>
    </location>
</feature>
<dbReference type="CDD" id="cd00082">
    <property type="entry name" value="HisKA"/>
    <property type="match status" value="1"/>
</dbReference>
<dbReference type="AlphaFoldDB" id="A0A951IZV0"/>
<dbReference type="EMBL" id="RPHB01000008">
    <property type="protein sequence ID" value="MBW3469364.1"/>
    <property type="molecule type" value="Genomic_DNA"/>
</dbReference>
<dbReference type="SMART" id="SM00387">
    <property type="entry name" value="HATPase_c"/>
    <property type="match status" value="1"/>
</dbReference>
<evidence type="ECO:0000256" key="5">
    <source>
        <dbReference type="ARBA" id="ARBA00023012"/>
    </source>
</evidence>
<evidence type="ECO:0000313" key="9">
    <source>
        <dbReference type="EMBL" id="MBW3469364.1"/>
    </source>
</evidence>
<evidence type="ECO:0000256" key="6">
    <source>
        <dbReference type="SAM" id="Coils"/>
    </source>
</evidence>
<keyword evidence="3" id="KW-0808">Transferase</keyword>
<dbReference type="InterPro" id="IPR003018">
    <property type="entry name" value="GAF"/>
</dbReference>
<dbReference type="Pfam" id="PF00512">
    <property type="entry name" value="HisKA"/>
    <property type="match status" value="1"/>
</dbReference>
<proteinExistence type="predicted"/>
<keyword evidence="4" id="KW-0418">Kinase</keyword>
<dbReference type="EC" id="2.7.13.3" evidence="2"/>
<dbReference type="GO" id="GO:0000155">
    <property type="term" value="F:phosphorelay sensor kinase activity"/>
    <property type="evidence" value="ECO:0007669"/>
    <property type="project" value="InterPro"/>
</dbReference>
<feature type="domain" description="PAC" evidence="8">
    <location>
        <begin position="481"/>
        <end position="536"/>
    </location>
</feature>
<feature type="coiled-coil region" evidence="6">
    <location>
        <begin position="587"/>
        <end position="614"/>
    </location>
</feature>
<dbReference type="PROSITE" id="PS50109">
    <property type="entry name" value="HIS_KIN"/>
    <property type="match status" value="1"/>
</dbReference>
<keyword evidence="5" id="KW-0902">Two-component regulatory system</keyword>
<dbReference type="InterPro" id="IPR005467">
    <property type="entry name" value="His_kinase_dom"/>
</dbReference>
<evidence type="ECO:0000256" key="3">
    <source>
        <dbReference type="ARBA" id="ARBA00022679"/>
    </source>
</evidence>
<evidence type="ECO:0000256" key="4">
    <source>
        <dbReference type="ARBA" id="ARBA00022777"/>
    </source>
</evidence>
<dbReference type="InterPro" id="IPR003661">
    <property type="entry name" value="HisK_dim/P_dom"/>
</dbReference>
<dbReference type="InterPro" id="IPR000700">
    <property type="entry name" value="PAS-assoc_C"/>
</dbReference>
<dbReference type="PROSITE" id="PS50113">
    <property type="entry name" value="PAC"/>
    <property type="match status" value="1"/>
</dbReference>
<comment type="caution">
    <text evidence="9">The sequence shown here is derived from an EMBL/GenBank/DDBJ whole genome shotgun (WGS) entry which is preliminary data.</text>
</comment>
<name>A0A951IZV0_9BACT</name>
<sequence>MFSQLSNEDYVFDLNTGELLKIGQRLLYTFGTGIKDVMINLETFEKNLVGFDRQNFIPKRIRLSSENDCSDEAILKITGKYLEVRDVFWLDKSANQVKGYLFYKQGRRDYSLTWEAILQNLENFPNPYVIFDNNLEHVLIANQILLERVPFNFSELGKGFALSDFFVEEDAFLKVMDWLTGEINFYCETVLLNLGPGFPNWYKVEMLKVPIDGTDCVSINLVDVNQLVKTKRKLGDSNNLLKDLVEVQQKFLIAENFSEPFSELLDIIMKQSGASLGFIGRTFPGERVKLKYDAVTDFSKQSSHSFKLFTSFKNKGFLFEHPDNFIEDSILQKKVILVNDFPSGRKIEREFKGHPNLKNFLGIPIIENENVIGLIGLANKSSDFDQEDLKELELVISFYKTLINVVKLREESAEVKRQKAEKEFLLSSTLKNTNDLIFILDENFNVEFYSSAFEEIFTTNVSEEITGLVKRILKRKSIGATKKNIKVREKIENERNVRWLDLSLDIIRDENGEAIKLLGIGNDTTDMINYQNKLEEALEKERNLNSFKSQFLSIVSHEFKTPLTIMKSSLDIMKIYTKNISGHDEVKLKLNTKIEKTEKEITMLNRLVNEVLQLELMESGNFNLKKKRIDVGKFVEQVIRKFNLGERLNLSKKLDPELEVFWDPILMECVLENLIDNAIKYGNDKPFDVRVEQKNGHILLEVEDYGIGIPPNEIDSIFKPFFRAKNAENIKGTGFGLVAVEKFVFQHDGEVKVSSAPNKGTKFSIRI</sequence>
<dbReference type="PANTHER" id="PTHR43711:SF1">
    <property type="entry name" value="HISTIDINE KINASE 1"/>
    <property type="match status" value="1"/>
</dbReference>
<evidence type="ECO:0000313" key="10">
    <source>
        <dbReference type="Proteomes" id="UP000727490"/>
    </source>
</evidence>
<evidence type="ECO:0000256" key="1">
    <source>
        <dbReference type="ARBA" id="ARBA00000085"/>
    </source>
</evidence>
<evidence type="ECO:0000259" key="8">
    <source>
        <dbReference type="PROSITE" id="PS50113"/>
    </source>
</evidence>
<evidence type="ECO:0000259" key="7">
    <source>
        <dbReference type="PROSITE" id="PS50109"/>
    </source>
</evidence>
<dbReference type="InterPro" id="IPR003594">
    <property type="entry name" value="HATPase_dom"/>
</dbReference>
<gene>
    <name evidence="9" type="ORF">EGN73_16320</name>
</gene>
<dbReference type="Pfam" id="PF13185">
    <property type="entry name" value="GAF_2"/>
    <property type="match status" value="1"/>
</dbReference>
<dbReference type="CDD" id="cd00075">
    <property type="entry name" value="HATPase"/>
    <property type="match status" value="1"/>
</dbReference>
<evidence type="ECO:0000256" key="2">
    <source>
        <dbReference type="ARBA" id="ARBA00012438"/>
    </source>
</evidence>
<accession>A0A951IZV0</accession>
<reference evidence="9 10" key="1">
    <citation type="journal article" date="2020" name="Syst. Appl. Microbiol.">
        <title>Arthrospiribacter ruber gen. nov., sp. nov., a novel bacterium isolated from Arthrospira cultures.</title>
        <authorList>
            <person name="Waleron M."/>
            <person name="Misztak A."/>
            <person name="Waleron M.M."/>
            <person name="Furmaniak M."/>
            <person name="Mrozik A."/>
            <person name="Waleron K."/>
        </authorList>
    </citation>
    <scope>NUCLEOTIDE SEQUENCE [LARGE SCALE GENOMIC DNA]</scope>
    <source>
        <strain evidence="9 10">DPMB0001</strain>
    </source>
</reference>
<keyword evidence="6" id="KW-0175">Coiled coil</keyword>